<feature type="transmembrane region" description="Helical" evidence="2">
    <location>
        <begin position="453"/>
        <end position="478"/>
    </location>
</feature>
<evidence type="ECO:0000256" key="2">
    <source>
        <dbReference type="SAM" id="Phobius"/>
    </source>
</evidence>
<feature type="transmembrane region" description="Helical" evidence="2">
    <location>
        <begin position="154"/>
        <end position="175"/>
    </location>
</feature>
<feature type="transmembrane region" description="Helical" evidence="2">
    <location>
        <begin position="284"/>
        <end position="314"/>
    </location>
</feature>
<feature type="domain" description="DUF5671" evidence="3">
    <location>
        <begin position="365"/>
        <end position="509"/>
    </location>
</feature>
<dbReference type="Pfam" id="PF18920">
    <property type="entry name" value="DUF5671"/>
    <property type="match status" value="3"/>
</dbReference>
<feature type="domain" description="DUF5671" evidence="3">
    <location>
        <begin position="195"/>
        <end position="314"/>
    </location>
</feature>
<name>A0A6B1D2H0_9CHLR</name>
<feature type="transmembrane region" description="Helical" evidence="2">
    <location>
        <begin position="113"/>
        <end position="134"/>
    </location>
</feature>
<feature type="coiled-coil region" evidence="1">
    <location>
        <begin position="526"/>
        <end position="567"/>
    </location>
</feature>
<comment type="caution">
    <text evidence="4">The sequence shown here is derived from an EMBL/GenBank/DDBJ whole genome shotgun (WGS) entry which is preliminary data.</text>
</comment>
<feature type="transmembrane region" description="Helical" evidence="2">
    <location>
        <begin position="366"/>
        <end position="387"/>
    </location>
</feature>
<keyword evidence="2" id="KW-0812">Transmembrane</keyword>
<dbReference type="AlphaFoldDB" id="A0A6B1D2H0"/>
<feature type="domain" description="DUF5671" evidence="3">
    <location>
        <begin position="27"/>
        <end position="148"/>
    </location>
</feature>
<organism evidence="4">
    <name type="scientific">Caldilineaceae bacterium SB0661_bin_32</name>
    <dbReference type="NCBI Taxonomy" id="2605255"/>
    <lineage>
        <taxon>Bacteria</taxon>
        <taxon>Bacillati</taxon>
        <taxon>Chloroflexota</taxon>
        <taxon>Caldilineae</taxon>
        <taxon>Caldilineales</taxon>
        <taxon>Caldilineaceae</taxon>
    </lineage>
</organism>
<feature type="transmembrane region" description="Helical" evidence="2">
    <location>
        <begin position="326"/>
        <end position="345"/>
    </location>
</feature>
<feature type="transmembrane region" description="Helical" evidence="2">
    <location>
        <begin position="196"/>
        <end position="220"/>
    </location>
</feature>
<gene>
    <name evidence="4" type="ORF">F4X14_01885</name>
</gene>
<evidence type="ECO:0000256" key="1">
    <source>
        <dbReference type="SAM" id="Coils"/>
    </source>
</evidence>
<sequence length="584" mass="63970">MTEQTVTEQTVTEQTTAETGRLAMIRRLYLYLIAFISLIAGLSAAYDLIEALIRLWIPDGTVPGLSATGSVQRAIAQPGGFLIVSAPIFLVHWRYIRRLVLQPGESRAALRKLFVYAVLATTAYVSARALYHIIEGSFQLLLGAAPAEEELRPGGWAAQFFHAGIHLILSLYFARLLREDGDLGVEPGWAGSWRRLFQLLVGLVALGLLLTGAADVLNFVWRALLEPFGAASLATVGTGWWQRGISGSLAAVLVGGLAWRLNNLYWNALMTAQPPEGRMALRRLYLYVATVLAAAITLVPVAMLLRLGVLFLFGGVDTGEIDIDDLTTPLGLLPVGALAWRWHWLQVSAEAQRYGDSRESEFVRRLYYYAVAATGLLLLWIGVVDLVRALLDLAIIGSTSVEKGFRAHQFASGVSLIAVGAPVWSLHWRTAQRVAEQDNEAGRAERASWPRRVYLYGIAFVGALLILFELAQVVYRLLLWALGDPNADFFGAETLDGLVRAVVAAAFWAVHILAIRDDTRMVDKEAEAAARASEQKERRREDLAARIEGLETELSALRAELAELEDEELPGGEVVSGDQADAES</sequence>
<protein>
    <recommendedName>
        <fullName evidence="3">DUF5671 domain-containing protein</fullName>
    </recommendedName>
</protein>
<reference evidence="4" key="1">
    <citation type="submission" date="2019-09" db="EMBL/GenBank/DDBJ databases">
        <title>Characterisation of the sponge microbiome using genome-centric metagenomics.</title>
        <authorList>
            <person name="Engelberts J.P."/>
            <person name="Robbins S.J."/>
            <person name="De Goeij J.M."/>
            <person name="Aranda M."/>
            <person name="Bell S.C."/>
            <person name="Webster N.S."/>
        </authorList>
    </citation>
    <scope>NUCLEOTIDE SEQUENCE</scope>
    <source>
        <strain evidence="4">SB0661_bin_32</strain>
    </source>
</reference>
<feature type="transmembrane region" description="Helical" evidence="2">
    <location>
        <begin position="28"/>
        <end position="46"/>
    </location>
</feature>
<evidence type="ECO:0000259" key="3">
    <source>
        <dbReference type="Pfam" id="PF18920"/>
    </source>
</evidence>
<feature type="transmembrane region" description="Helical" evidence="2">
    <location>
        <begin position="498"/>
        <end position="515"/>
    </location>
</feature>
<dbReference type="EMBL" id="VXMH01000014">
    <property type="protein sequence ID" value="MYC93695.1"/>
    <property type="molecule type" value="Genomic_DNA"/>
</dbReference>
<feature type="transmembrane region" description="Helical" evidence="2">
    <location>
        <begin position="75"/>
        <end position="93"/>
    </location>
</feature>
<evidence type="ECO:0000313" key="4">
    <source>
        <dbReference type="EMBL" id="MYC93695.1"/>
    </source>
</evidence>
<feature type="transmembrane region" description="Helical" evidence="2">
    <location>
        <begin position="407"/>
        <end position="426"/>
    </location>
</feature>
<accession>A0A6B1D2H0</accession>
<keyword evidence="1" id="KW-0175">Coiled coil</keyword>
<proteinExistence type="predicted"/>
<feature type="transmembrane region" description="Helical" evidence="2">
    <location>
        <begin position="240"/>
        <end position="263"/>
    </location>
</feature>
<keyword evidence="2" id="KW-1133">Transmembrane helix</keyword>
<keyword evidence="2" id="KW-0472">Membrane</keyword>
<dbReference type="InterPro" id="IPR043728">
    <property type="entry name" value="DUF5671"/>
</dbReference>